<proteinExistence type="predicted"/>
<evidence type="ECO:0000313" key="2">
    <source>
        <dbReference type="EMBL" id="KAK0539623.1"/>
    </source>
</evidence>
<name>A0AAN6JTP7_9BASI</name>
<dbReference type="Proteomes" id="UP001176521">
    <property type="component" value="Unassembled WGS sequence"/>
</dbReference>
<evidence type="ECO:0008006" key="4">
    <source>
        <dbReference type="Google" id="ProtNLM"/>
    </source>
</evidence>
<keyword evidence="1" id="KW-0812">Transmembrane</keyword>
<dbReference type="Gene3D" id="3.40.50.720">
    <property type="entry name" value="NAD(P)-binding Rossmann-like Domain"/>
    <property type="match status" value="1"/>
</dbReference>
<dbReference type="PANTHER" id="PTHR12286">
    <property type="entry name" value="SACCHAROPINE DEHYDROGENASE-LIKE OXIDOREDUCTASE"/>
    <property type="match status" value="1"/>
</dbReference>
<evidence type="ECO:0000313" key="3">
    <source>
        <dbReference type="Proteomes" id="UP001176521"/>
    </source>
</evidence>
<organism evidence="2 3">
    <name type="scientific">Tilletia horrida</name>
    <dbReference type="NCBI Taxonomy" id="155126"/>
    <lineage>
        <taxon>Eukaryota</taxon>
        <taxon>Fungi</taxon>
        <taxon>Dikarya</taxon>
        <taxon>Basidiomycota</taxon>
        <taxon>Ustilaginomycotina</taxon>
        <taxon>Exobasidiomycetes</taxon>
        <taxon>Tilletiales</taxon>
        <taxon>Tilletiaceae</taxon>
        <taxon>Tilletia</taxon>
    </lineage>
</organism>
<gene>
    <name evidence="2" type="ORF">OC842_000895</name>
</gene>
<comment type="caution">
    <text evidence="2">The sequence shown here is derived from an EMBL/GenBank/DDBJ whole genome shotgun (WGS) entry which is preliminary data.</text>
</comment>
<protein>
    <recommendedName>
        <fullName evidence="4">Saccharopine dehydrogenase NADP binding domain-containing protein</fullName>
    </recommendedName>
</protein>
<reference evidence="2" key="1">
    <citation type="journal article" date="2023" name="PhytoFront">
        <title>Draft Genome Resources of Seven Strains of Tilletia horrida, Causal Agent of Kernel Smut of Rice.</title>
        <authorList>
            <person name="Khanal S."/>
            <person name="Antony Babu S."/>
            <person name="Zhou X.G."/>
        </authorList>
    </citation>
    <scope>NUCLEOTIDE SEQUENCE</scope>
    <source>
        <strain evidence="2">TX3</strain>
    </source>
</reference>
<keyword evidence="3" id="KW-1185">Reference proteome</keyword>
<dbReference type="GO" id="GO:0005886">
    <property type="term" value="C:plasma membrane"/>
    <property type="evidence" value="ECO:0007669"/>
    <property type="project" value="TreeGrafter"/>
</dbReference>
<feature type="transmembrane region" description="Helical" evidence="1">
    <location>
        <begin position="330"/>
        <end position="351"/>
    </location>
</feature>
<dbReference type="PANTHER" id="PTHR12286:SF5">
    <property type="entry name" value="SACCHAROPINE DEHYDROGENASE-LIKE OXIDOREDUCTASE"/>
    <property type="match status" value="1"/>
</dbReference>
<dbReference type="GO" id="GO:0005811">
    <property type="term" value="C:lipid droplet"/>
    <property type="evidence" value="ECO:0007669"/>
    <property type="project" value="TreeGrafter"/>
</dbReference>
<keyword evidence="1" id="KW-0472">Membrane</keyword>
<dbReference type="GO" id="GO:0009247">
    <property type="term" value="P:glycolipid biosynthetic process"/>
    <property type="evidence" value="ECO:0007669"/>
    <property type="project" value="TreeGrafter"/>
</dbReference>
<accession>A0AAN6JTP7</accession>
<dbReference type="InterPro" id="IPR051276">
    <property type="entry name" value="Saccharopine_DH-like_oxidrdct"/>
</dbReference>
<evidence type="ECO:0000256" key="1">
    <source>
        <dbReference type="SAM" id="Phobius"/>
    </source>
</evidence>
<dbReference type="GO" id="GO:0005739">
    <property type="term" value="C:mitochondrion"/>
    <property type="evidence" value="ECO:0007669"/>
    <property type="project" value="TreeGrafter"/>
</dbReference>
<keyword evidence="1" id="KW-1133">Transmembrane helix</keyword>
<sequence>MPRYSLTVFGATGFTAKLFCELLASELRRADEDEGASPYEALRSGSNKFTWALAGRSLPSLQAVADSLGLAPERRPALLVADVNDPESLVGMCRQTVLLLNCVGPYAFYGGAVLDAVLRASEEIKAADASAPGVSYLDITGEPSFIEKSVLLNHRKAQELGITVLHSAGFDSVPADIGVLFAKQQLLQRSVQPTSIECFFQLNSGREGFGIHFATYASAVNGFATRHLLAKTRKALNGLLPRPPKPAAIAVGLSDGLPRRQTRVPGVLYAPEFKDLSKSHDAAVQRKGTYALPFFFADPSVIRLSHALDADLKTGTPPIKLAMWINVPKLRWLILVIASLSCFGLLASFRLGRALLLRFPKLFSNGRVSHEGPTRQQIKSTSFLSTLVVRGHTSSTIARARDASTSTSTKKAGQPDTRINVLISGPEPGYDATPLCMLACVEVMLAPSQRALVRHGVLTPSVALGRTRIVDVLAAQAGGVRFTVVDPPQI</sequence>
<dbReference type="AlphaFoldDB" id="A0AAN6JTP7"/>
<dbReference type="EMBL" id="JAPDMQ010000028">
    <property type="protein sequence ID" value="KAK0539623.1"/>
    <property type="molecule type" value="Genomic_DNA"/>
</dbReference>